<dbReference type="GO" id="GO:0042130">
    <property type="term" value="P:negative regulation of T cell proliferation"/>
    <property type="evidence" value="ECO:0007669"/>
    <property type="project" value="TreeGrafter"/>
</dbReference>
<dbReference type="InterPro" id="IPR013106">
    <property type="entry name" value="Ig_V-set"/>
</dbReference>
<dbReference type="GO" id="GO:0007166">
    <property type="term" value="P:cell surface receptor signaling pathway"/>
    <property type="evidence" value="ECO:0007669"/>
    <property type="project" value="TreeGrafter"/>
</dbReference>
<dbReference type="SMART" id="SM00409">
    <property type="entry name" value="IG"/>
    <property type="match status" value="1"/>
</dbReference>
<feature type="domain" description="Ig-like" evidence="12">
    <location>
        <begin position="121"/>
        <end position="209"/>
    </location>
</feature>
<evidence type="ECO:0000256" key="3">
    <source>
        <dbReference type="ARBA" id="ARBA00022692"/>
    </source>
</evidence>
<evidence type="ECO:0000256" key="10">
    <source>
        <dbReference type="ARBA" id="ARBA00023319"/>
    </source>
</evidence>
<sequence length="223" mass="25398">MKDQNLLTIIMLILMFQDVSTGKETTITCRYNTSCFLSCPHPQGNVTILHWKKETEGDLTVHSFYYEKDQFEHQDPRFKNRTSLVVDQDTGRKTRLQLKNVKVQDEGKYQCHTDIDNNFTPSDVLLQVDAPVQRVDMVRTGNSVTCSSEGVYPKPELTWSSSPQSSSTVQQTEEKLYNISSSLELSDMDGDLLLSCTVSTGLSKWTTTTTWRKPSEEHNTIKC</sequence>
<name>A0A8C5EUR0_GOUWI</name>
<proteinExistence type="predicted"/>
<dbReference type="Proteomes" id="UP000694680">
    <property type="component" value="Chromosome 11"/>
</dbReference>
<evidence type="ECO:0000256" key="6">
    <source>
        <dbReference type="ARBA" id="ARBA00023136"/>
    </source>
</evidence>
<dbReference type="Pfam" id="PF07686">
    <property type="entry name" value="V-set"/>
    <property type="match status" value="1"/>
</dbReference>
<dbReference type="PANTHER" id="PTHR25466">
    <property type="entry name" value="T-LYMPHOCYTE ACTIVATION ANTIGEN"/>
    <property type="match status" value="1"/>
</dbReference>
<dbReference type="InterPro" id="IPR036179">
    <property type="entry name" value="Ig-like_dom_sf"/>
</dbReference>
<keyword evidence="7" id="KW-1015">Disulfide bond</keyword>
<evidence type="ECO:0000259" key="12">
    <source>
        <dbReference type="PROSITE" id="PS50835"/>
    </source>
</evidence>
<dbReference type="InterPro" id="IPR013783">
    <property type="entry name" value="Ig-like_fold"/>
</dbReference>
<dbReference type="GO" id="GO:0031295">
    <property type="term" value="P:T cell costimulation"/>
    <property type="evidence" value="ECO:0007669"/>
    <property type="project" value="TreeGrafter"/>
</dbReference>
<dbReference type="InterPro" id="IPR007110">
    <property type="entry name" value="Ig-like_dom"/>
</dbReference>
<reference evidence="13" key="2">
    <citation type="submission" date="2025-08" db="UniProtKB">
        <authorList>
            <consortium name="Ensembl"/>
        </authorList>
    </citation>
    <scope>IDENTIFICATION</scope>
</reference>
<keyword evidence="10" id="KW-0393">Immunoglobulin domain</keyword>
<feature type="chain" id="PRO_5034124006" description="Ig-like domain-containing protein" evidence="11">
    <location>
        <begin position="22"/>
        <end position="223"/>
    </location>
</feature>
<dbReference type="GO" id="GO:0042102">
    <property type="term" value="P:positive regulation of T cell proliferation"/>
    <property type="evidence" value="ECO:0007669"/>
    <property type="project" value="TreeGrafter"/>
</dbReference>
<dbReference type="GO" id="GO:0006955">
    <property type="term" value="P:immune response"/>
    <property type="evidence" value="ECO:0007669"/>
    <property type="project" value="TreeGrafter"/>
</dbReference>
<keyword evidence="9" id="KW-0325">Glycoprotein</keyword>
<evidence type="ECO:0000256" key="5">
    <source>
        <dbReference type="ARBA" id="ARBA00022989"/>
    </source>
</evidence>
<dbReference type="Pfam" id="PF08205">
    <property type="entry name" value="C2-set_2"/>
    <property type="match status" value="1"/>
</dbReference>
<dbReference type="InterPro" id="IPR013162">
    <property type="entry name" value="CD80_C2-set"/>
</dbReference>
<keyword evidence="4 11" id="KW-0732">Signal</keyword>
<dbReference type="AlphaFoldDB" id="A0A8C5EUR0"/>
<organism evidence="13 14">
    <name type="scientific">Gouania willdenowi</name>
    <name type="common">Blunt-snouted clingfish</name>
    <name type="synonym">Lepadogaster willdenowi</name>
    <dbReference type="NCBI Taxonomy" id="441366"/>
    <lineage>
        <taxon>Eukaryota</taxon>
        <taxon>Metazoa</taxon>
        <taxon>Chordata</taxon>
        <taxon>Craniata</taxon>
        <taxon>Vertebrata</taxon>
        <taxon>Euteleostomi</taxon>
        <taxon>Actinopterygii</taxon>
        <taxon>Neopterygii</taxon>
        <taxon>Teleostei</taxon>
        <taxon>Neoteleostei</taxon>
        <taxon>Acanthomorphata</taxon>
        <taxon>Ovalentaria</taxon>
        <taxon>Blenniimorphae</taxon>
        <taxon>Blenniiformes</taxon>
        <taxon>Gobiesocoidei</taxon>
        <taxon>Gobiesocidae</taxon>
        <taxon>Gobiesocinae</taxon>
        <taxon>Gouania</taxon>
    </lineage>
</organism>
<evidence type="ECO:0000256" key="8">
    <source>
        <dbReference type="ARBA" id="ARBA00023170"/>
    </source>
</evidence>
<dbReference type="Ensembl" id="ENSGWIT00000029287.1">
    <property type="protein sequence ID" value="ENSGWIP00000026811.1"/>
    <property type="gene ID" value="ENSGWIG00000014065.1"/>
</dbReference>
<evidence type="ECO:0000256" key="1">
    <source>
        <dbReference type="ARBA" id="ARBA00004251"/>
    </source>
</evidence>
<dbReference type="GO" id="GO:0071222">
    <property type="term" value="P:cellular response to lipopolysaccharide"/>
    <property type="evidence" value="ECO:0007669"/>
    <property type="project" value="TreeGrafter"/>
</dbReference>
<dbReference type="Gene3D" id="2.60.40.10">
    <property type="entry name" value="Immunoglobulins"/>
    <property type="match status" value="2"/>
</dbReference>
<keyword evidence="8" id="KW-0675">Receptor</keyword>
<keyword evidence="6" id="KW-0472">Membrane</keyword>
<dbReference type="GO" id="GO:0009897">
    <property type="term" value="C:external side of plasma membrane"/>
    <property type="evidence" value="ECO:0007669"/>
    <property type="project" value="TreeGrafter"/>
</dbReference>
<keyword evidence="14" id="KW-1185">Reference proteome</keyword>
<evidence type="ECO:0000256" key="7">
    <source>
        <dbReference type="ARBA" id="ARBA00023157"/>
    </source>
</evidence>
<evidence type="ECO:0000313" key="14">
    <source>
        <dbReference type="Proteomes" id="UP000694680"/>
    </source>
</evidence>
<comment type="subcellular location">
    <subcellularLocation>
        <location evidence="1">Cell membrane</location>
        <topology evidence="1">Single-pass type I membrane protein</topology>
    </subcellularLocation>
</comment>
<evidence type="ECO:0000313" key="13">
    <source>
        <dbReference type="Ensembl" id="ENSGWIP00000026811.1"/>
    </source>
</evidence>
<reference evidence="13" key="3">
    <citation type="submission" date="2025-09" db="UniProtKB">
        <authorList>
            <consortium name="Ensembl"/>
        </authorList>
    </citation>
    <scope>IDENTIFICATION</scope>
</reference>
<dbReference type="PROSITE" id="PS50835">
    <property type="entry name" value="IG_LIKE"/>
    <property type="match status" value="2"/>
</dbReference>
<evidence type="ECO:0000256" key="9">
    <source>
        <dbReference type="ARBA" id="ARBA00023180"/>
    </source>
</evidence>
<dbReference type="InterPro" id="IPR051713">
    <property type="entry name" value="T-cell_Activation_Regulation"/>
</dbReference>
<dbReference type="PANTHER" id="PTHR25466:SF14">
    <property type="entry name" value="BUTYROPHILIN SUBFAMILY 2 MEMBER A2-LIKE-RELATED"/>
    <property type="match status" value="1"/>
</dbReference>
<keyword evidence="5" id="KW-1133">Transmembrane helix</keyword>
<dbReference type="InterPro" id="IPR003599">
    <property type="entry name" value="Ig_sub"/>
</dbReference>
<reference evidence="13" key="1">
    <citation type="submission" date="2020-06" db="EMBL/GenBank/DDBJ databases">
        <authorList>
            <consortium name="Wellcome Sanger Institute Data Sharing"/>
        </authorList>
    </citation>
    <scope>NUCLEOTIDE SEQUENCE [LARGE SCALE GENOMIC DNA]</scope>
</reference>
<accession>A0A8C5EUR0</accession>
<evidence type="ECO:0000256" key="4">
    <source>
        <dbReference type="ARBA" id="ARBA00022729"/>
    </source>
</evidence>
<keyword evidence="2" id="KW-1003">Cell membrane</keyword>
<dbReference type="SUPFAM" id="SSF48726">
    <property type="entry name" value="Immunoglobulin"/>
    <property type="match status" value="2"/>
</dbReference>
<evidence type="ECO:0000256" key="2">
    <source>
        <dbReference type="ARBA" id="ARBA00022475"/>
    </source>
</evidence>
<feature type="domain" description="Ig-like" evidence="12">
    <location>
        <begin position="19"/>
        <end position="111"/>
    </location>
</feature>
<protein>
    <recommendedName>
        <fullName evidence="12">Ig-like domain-containing protein</fullName>
    </recommendedName>
</protein>
<feature type="signal peptide" evidence="11">
    <location>
        <begin position="1"/>
        <end position="21"/>
    </location>
</feature>
<evidence type="ECO:0000256" key="11">
    <source>
        <dbReference type="SAM" id="SignalP"/>
    </source>
</evidence>
<keyword evidence="3" id="KW-0812">Transmembrane</keyword>